<dbReference type="RefSeq" id="WP_153497352.1">
    <property type="nucleotide sequence ID" value="NZ_CBCRWP010000043.1"/>
</dbReference>
<dbReference type="Proteomes" id="UP000439550">
    <property type="component" value="Unassembled WGS sequence"/>
</dbReference>
<evidence type="ECO:0000313" key="2">
    <source>
        <dbReference type="Proteomes" id="UP000439550"/>
    </source>
</evidence>
<dbReference type="GO" id="GO:0003677">
    <property type="term" value="F:DNA binding"/>
    <property type="evidence" value="ECO:0007669"/>
    <property type="project" value="UniProtKB-KW"/>
</dbReference>
<accession>A0A7X1ZAM0</accession>
<protein>
    <submittedName>
        <fullName evidence="1">DNA-binding protein</fullName>
    </submittedName>
</protein>
<organism evidence="1 2">
    <name type="scientific">Lactococcus hircilactis</name>
    <dbReference type="NCBI Taxonomy" id="1494462"/>
    <lineage>
        <taxon>Bacteria</taxon>
        <taxon>Bacillati</taxon>
        <taxon>Bacillota</taxon>
        <taxon>Bacilli</taxon>
        <taxon>Lactobacillales</taxon>
        <taxon>Streptococcaceae</taxon>
        <taxon>Lactococcus</taxon>
    </lineage>
</organism>
<comment type="caution">
    <text evidence="1">The sequence shown here is derived from an EMBL/GenBank/DDBJ whole genome shotgun (WGS) entry which is preliminary data.</text>
</comment>
<reference evidence="1 2" key="1">
    <citation type="submission" date="2019-10" db="EMBL/GenBank/DDBJ databases">
        <authorList>
            <person name="Dong K."/>
        </authorList>
    </citation>
    <scope>NUCLEOTIDE SEQUENCE [LARGE SCALE GENOMIC DNA]</scope>
    <source>
        <strain evidence="1 2">DSM 28960</strain>
    </source>
</reference>
<dbReference type="AlphaFoldDB" id="A0A7X1ZAM0"/>
<proteinExistence type="predicted"/>
<sequence>MKYQPDDYLTTSEIAAEFGYTTRTIYTRKKEMQLMKGFSSGIFLGGRKIRYKELCDFLRYVHTPEYHIEKRKLEEKGLLPKPKKKA</sequence>
<keyword evidence="1" id="KW-0238">DNA-binding</keyword>
<gene>
    <name evidence="1" type="ORF">GHI93_12660</name>
</gene>
<name>A0A7X1ZAM0_9LACT</name>
<evidence type="ECO:0000313" key="1">
    <source>
        <dbReference type="EMBL" id="MQW40752.1"/>
    </source>
</evidence>
<dbReference type="OrthoDB" id="2243113at2"/>
<keyword evidence="2" id="KW-1185">Reference proteome</keyword>
<dbReference type="EMBL" id="WITJ01000035">
    <property type="protein sequence ID" value="MQW40752.1"/>
    <property type="molecule type" value="Genomic_DNA"/>
</dbReference>